<protein>
    <submittedName>
        <fullName evidence="1">Uncharacterized protein</fullName>
    </submittedName>
</protein>
<dbReference type="AlphaFoldDB" id="A0AA97NX33"/>
<reference evidence="1" key="1">
    <citation type="journal article" date="2012" name="PLoS Genet.">
        <title>Comparative analysis of the genomes of two field isolates of the rice blast fungus Magnaporthe oryzae.</title>
        <authorList>
            <person name="Xue M."/>
            <person name="Yang J."/>
            <person name="Li Z."/>
            <person name="Hu S."/>
            <person name="Yao N."/>
            <person name="Dean R.A."/>
            <person name="Zhao W."/>
            <person name="Shen M."/>
            <person name="Zhang H."/>
            <person name="Li C."/>
            <person name="Liu L."/>
            <person name="Cao L."/>
            <person name="Xu X."/>
            <person name="Xing Y."/>
            <person name="Hsiang T."/>
            <person name="Zhang Z."/>
            <person name="Xu J.R."/>
            <person name="Peng Y.L."/>
        </authorList>
    </citation>
    <scope>NUCLEOTIDE SEQUENCE</scope>
    <source>
        <strain evidence="1">Y34</strain>
    </source>
</reference>
<proteinExistence type="predicted"/>
<gene>
    <name evidence="1" type="ORF">OOU_Y34scaffold00553g3</name>
</gene>
<dbReference type="Proteomes" id="UP000011086">
    <property type="component" value="Unassembled WGS sequence"/>
</dbReference>
<organism evidence="1">
    <name type="scientific">Pyricularia oryzae (strain Y34)</name>
    <name type="common">Rice blast fungus</name>
    <name type="synonym">Magnaporthe oryzae</name>
    <dbReference type="NCBI Taxonomy" id="1143189"/>
    <lineage>
        <taxon>Eukaryota</taxon>
        <taxon>Fungi</taxon>
        <taxon>Dikarya</taxon>
        <taxon>Ascomycota</taxon>
        <taxon>Pezizomycotina</taxon>
        <taxon>Sordariomycetes</taxon>
        <taxon>Sordariomycetidae</taxon>
        <taxon>Magnaporthales</taxon>
        <taxon>Pyriculariaceae</taxon>
        <taxon>Pyricularia</taxon>
    </lineage>
</organism>
<evidence type="ECO:0000313" key="1">
    <source>
        <dbReference type="EMBL" id="ELQ38045.1"/>
    </source>
</evidence>
<name>A0AA97NX33_PYRO3</name>
<dbReference type="EMBL" id="JH793738">
    <property type="protein sequence ID" value="ELQ38045.1"/>
    <property type="molecule type" value="Genomic_DNA"/>
</dbReference>
<accession>A0AA97NX33</accession>
<sequence>MTLIALGAASTSDEAYQLPLDQVVNLNDIFNDANVKIVTSGSTPTTVIGKDTQAYQIGVSLFALQVLGNEHRWYVVTLYANGERKGSVDCYPGWVCTIETKKEPNPRYGERKIWMDQSGVAHLYQTRGTLPTLRLELEQKVLQPPLDAPDPNGAEIRTAPDGSILFSASRRWSYNHEQQYNSPQIETRHNLDSG</sequence>